<dbReference type="Proteomes" id="UP001595833">
    <property type="component" value="Unassembled WGS sequence"/>
</dbReference>
<dbReference type="InterPro" id="IPR019734">
    <property type="entry name" value="TPR_rpt"/>
</dbReference>
<dbReference type="InterPro" id="IPR011990">
    <property type="entry name" value="TPR-like_helical_dom_sf"/>
</dbReference>
<dbReference type="PANTHER" id="PTHR10098:SF108">
    <property type="entry name" value="TETRATRICOPEPTIDE REPEAT PROTEIN 28"/>
    <property type="match status" value="1"/>
</dbReference>
<organism evidence="1 2">
    <name type="scientific">Saccharothrix xinjiangensis</name>
    <dbReference type="NCBI Taxonomy" id="204798"/>
    <lineage>
        <taxon>Bacteria</taxon>
        <taxon>Bacillati</taxon>
        <taxon>Actinomycetota</taxon>
        <taxon>Actinomycetes</taxon>
        <taxon>Pseudonocardiales</taxon>
        <taxon>Pseudonocardiaceae</taxon>
        <taxon>Saccharothrix</taxon>
    </lineage>
</organism>
<protein>
    <submittedName>
        <fullName evidence="1">Tetratricopeptide repeat protein</fullName>
    </submittedName>
</protein>
<evidence type="ECO:0000313" key="2">
    <source>
        <dbReference type="Proteomes" id="UP001595833"/>
    </source>
</evidence>
<dbReference type="EMBL" id="JBHSJB010000031">
    <property type="protein sequence ID" value="MFC5058355.1"/>
    <property type="molecule type" value="Genomic_DNA"/>
</dbReference>
<accession>A0ABV9Y6Q1</accession>
<dbReference type="Gene3D" id="1.25.40.10">
    <property type="entry name" value="Tetratricopeptide repeat domain"/>
    <property type="match status" value="1"/>
</dbReference>
<evidence type="ECO:0000313" key="1">
    <source>
        <dbReference type="EMBL" id="MFC5058355.1"/>
    </source>
</evidence>
<reference evidence="2" key="1">
    <citation type="journal article" date="2019" name="Int. J. Syst. Evol. Microbiol.">
        <title>The Global Catalogue of Microorganisms (GCM) 10K type strain sequencing project: providing services to taxonomists for standard genome sequencing and annotation.</title>
        <authorList>
            <consortium name="The Broad Institute Genomics Platform"/>
            <consortium name="The Broad Institute Genome Sequencing Center for Infectious Disease"/>
            <person name="Wu L."/>
            <person name="Ma J."/>
        </authorList>
    </citation>
    <scope>NUCLEOTIDE SEQUENCE [LARGE SCALE GENOMIC DNA]</scope>
    <source>
        <strain evidence="2">KCTC 12848</strain>
    </source>
</reference>
<dbReference type="PANTHER" id="PTHR10098">
    <property type="entry name" value="RAPSYN-RELATED"/>
    <property type="match status" value="1"/>
</dbReference>
<proteinExistence type="predicted"/>
<dbReference type="RefSeq" id="WP_344043390.1">
    <property type="nucleotide sequence ID" value="NZ_BAAAKE010000044.1"/>
</dbReference>
<dbReference type="SUPFAM" id="SSF48452">
    <property type="entry name" value="TPR-like"/>
    <property type="match status" value="1"/>
</dbReference>
<dbReference type="Pfam" id="PF13424">
    <property type="entry name" value="TPR_12"/>
    <property type="match status" value="1"/>
</dbReference>
<keyword evidence="2" id="KW-1185">Reference proteome</keyword>
<name>A0ABV9Y6Q1_9PSEU</name>
<dbReference type="SMART" id="SM00028">
    <property type="entry name" value="TPR"/>
    <property type="match status" value="5"/>
</dbReference>
<comment type="caution">
    <text evidence="1">The sequence shown here is derived from an EMBL/GenBank/DDBJ whole genome shotgun (WGS) entry which is preliminary data.</text>
</comment>
<gene>
    <name evidence="1" type="ORF">ACFPFM_31975</name>
</gene>
<sequence length="436" mass="48840">MQSIISRAPVTADQNVQIHSLAPSRNTLRHHRVTNDSDSRSRQPDQHVFEPVRTVRLLDTLVRGHLLQEAGQRRFRFHDLLRDYANEQAFATEPEQAATARRRLLEWYLRTATAAGRVRSPHRSLVQPVVVDPGNALADFATASDAARWCEVELVNLAAATMQATSLGLHGVAFGLPLVLTGYLYRRNPWSTWMTPLHASLDRARHHDDLPAQAWILNNMGNGHLDQRRFDEAMRCFGEELEIRRRLDDHSGQGWSHIGLGRVRQARGRHREAAEHYRLAQTAFEQLGERWAWAIAKSYIADVHRAVGEHDLALDGLTQAVTVLHELGDRQSESCALDKLGDVHRDLGDLPGTVTYLERALAAGNAAVDLWGRAALQGKLGDVHHELGHDDEARSAWTETVQLFEALGDARARGIRARLVELDAESAPVACRECRT</sequence>